<evidence type="ECO:0000256" key="5">
    <source>
        <dbReference type="ARBA" id="ARBA00023054"/>
    </source>
</evidence>
<dbReference type="InterPro" id="IPR058662">
    <property type="entry name" value="Myo5a/b_dom"/>
</dbReference>
<proteinExistence type="inferred from homology"/>
<feature type="compositionally biased region" description="Polar residues" evidence="11">
    <location>
        <begin position="1089"/>
        <end position="1099"/>
    </location>
</feature>
<dbReference type="PROSITE" id="PS51456">
    <property type="entry name" value="MYOSIN_MOTOR"/>
    <property type="match status" value="1"/>
</dbReference>
<dbReference type="InterPro" id="IPR001609">
    <property type="entry name" value="Myosin_head_motor_dom-like"/>
</dbReference>
<dbReference type="PRINTS" id="PR00193">
    <property type="entry name" value="MYOSINHEAVY"/>
</dbReference>
<dbReference type="PROSITE" id="PS50096">
    <property type="entry name" value="IQ"/>
    <property type="match status" value="5"/>
</dbReference>
<name>A0AB34HGB9_ESCRO</name>
<gene>
    <name evidence="13" type="ORF">J1605_004871</name>
</gene>
<evidence type="ECO:0000256" key="7">
    <source>
        <dbReference type="ARBA" id="ARBA00023175"/>
    </source>
</evidence>
<feature type="compositionally biased region" description="Basic and acidic residues" evidence="11">
    <location>
        <begin position="972"/>
        <end position="985"/>
    </location>
</feature>
<keyword evidence="14" id="KW-1185">Reference proteome</keyword>
<dbReference type="Gene3D" id="1.20.120.720">
    <property type="entry name" value="Myosin VI head, motor domain, U50 subdomain"/>
    <property type="match status" value="1"/>
</dbReference>
<evidence type="ECO:0000313" key="14">
    <source>
        <dbReference type="Proteomes" id="UP001159641"/>
    </source>
</evidence>
<keyword evidence="1" id="KW-0677">Repeat</keyword>
<dbReference type="Pfam" id="PF00612">
    <property type="entry name" value="IQ"/>
    <property type="match status" value="5"/>
</dbReference>
<feature type="region of interest" description="Disordered" evidence="11">
    <location>
        <begin position="885"/>
        <end position="930"/>
    </location>
</feature>
<dbReference type="SMART" id="SM00015">
    <property type="entry name" value="IQ"/>
    <property type="match status" value="6"/>
</dbReference>
<dbReference type="Gene3D" id="6.20.240.20">
    <property type="match status" value="1"/>
</dbReference>
<dbReference type="Pfam" id="PF00063">
    <property type="entry name" value="Myosin_head"/>
    <property type="match status" value="2"/>
</dbReference>
<feature type="coiled-coil region" evidence="10">
    <location>
        <begin position="647"/>
        <end position="698"/>
    </location>
</feature>
<dbReference type="Gene3D" id="1.20.58.530">
    <property type="match status" value="2"/>
</dbReference>
<comment type="caution">
    <text evidence="9">Lacks conserved residue(s) required for the propagation of feature annotation.</text>
</comment>
<dbReference type="InterPro" id="IPR000048">
    <property type="entry name" value="IQ_motif_EF-hand-BS"/>
</dbReference>
<evidence type="ECO:0000256" key="11">
    <source>
        <dbReference type="SAM" id="MobiDB-lite"/>
    </source>
</evidence>
<accession>A0AB34HGB9</accession>
<dbReference type="FunFam" id="1.20.5.190:FF:000006">
    <property type="entry name" value="Myosin VA"/>
    <property type="match status" value="1"/>
</dbReference>
<dbReference type="GO" id="GO:0007015">
    <property type="term" value="P:actin filament organization"/>
    <property type="evidence" value="ECO:0007669"/>
    <property type="project" value="TreeGrafter"/>
</dbReference>
<organism evidence="13 14">
    <name type="scientific">Eschrichtius robustus</name>
    <name type="common">California gray whale</name>
    <name type="synonym">Eschrichtius gibbosus</name>
    <dbReference type="NCBI Taxonomy" id="9764"/>
    <lineage>
        <taxon>Eukaryota</taxon>
        <taxon>Metazoa</taxon>
        <taxon>Chordata</taxon>
        <taxon>Craniata</taxon>
        <taxon>Vertebrata</taxon>
        <taxon>Euteleostomi</taxon>
        <taxon>Mammalia</taxon>
        <taxon>Eutheria</taxon>
        <taxon>Laurasiatheria</taxon>
        <taxon>Artiodactyla</taxon>
        <taxon>Whippomorpha</taxon>
        <taxon>Cetacea</taxon>
        <taxon>Mysticeti</taxon>
        <taxon>Eschrichtiidae</taxon>
        <taxon>Eschrichtius</taxon>
    </lineage>
</organism>
<keyword evidence="8 9" id="KW-0009">Actin-binding</keyword>
<feature type="region of interest" description="Disordered" evidence="11">
    <location>
        <begin position="1080"/>
        <end position="1101"/>
    </location>
</feature>
<dbReference type="Gene3D" id="1.20.5.190">
    <property type="match status" value="3"/>
</dbReference>
<dbReference type="FunFam" id="1.20.5.190:FF:000001">
    <property type="entry name" value="unconventional myosin-Va"/>
    <property type="match status" value="1"/>
</dbReference>
<dbReference type="GO" id="GO:0051015">
    <property type="term" value="F:actin filament binding"/>
    <property type="evidence" value="ECO:0007669"/>
    <property type="project" value="TreeGrafter"/>
</dbReference>
<sequence length="1170" mass="133483">MPRTVPPPSAQSVPASRAVGRVQGGQLDKVGSALTSCCLTGPFVAKEALTDDPECTYACSSSVLVGREIILLLFWFETFDVNSFEQFCINYANEKLQQQFNLHVFKLEQEEYMKEQIPWTLIDFYDNQPCIDLIEAKLGILDLLDEECKAVITQPTPVLSLRSDLRSPSLSSQPLPAPAGRKLISTSYFPAVLKVLPATFLSGAFQHIFKAGDFIWSQIREQVSLATVCNVSWRETGVSSSLAALRLSSREEMLRARGEERRGGGGRAAVVPKGTDQNWAQKLYDRHSGSQHFQKPRMSNTAFIVVHFADKVEYLSESFLEKNRDTVYEEQINILKASKFPLVADLFHDGKDSAPAAATSSKISIRSARPPLKASNKEHKKTVGHQFRTSLQLLMETLNTTTPHYVRCIKPNDEKLPFCFDPKRAVQQLRACGVLETIRISAAGYPSRWAYHDFYNRYRVLVKKKELANTDKKAICKSVLESLIKDPDKFQFGRTKIFFRAGQVAYLEKLRADKFRAATIVIQKTVRGWLQKVKYRRLKAATLTLQRYCRGHLARRLAEHLRRTRAAVVLQKQYRMRRAHQAYQRVHRATVIMQAFARGMFVRRLYHQVLREHKATIIQKHVRSWMARRCFQRLRAAAIVIQCGFRRLKAKQELKALKIEARSAEHLKRLNVGMENKVVQLQRKIDDQNKEFKMLSEQLSAITSTHATEVEKLKEELAGYQQSQGEDSSPQLQEEVESLRTELQRAHSERKVLEDAHTREKDELRKRVADLEQENALLKDEKDQLNNQILCQSKDESAQSSVQENLLMKKELEEERSRYQNLVKEYSRLEQRYDNLRDEMTIIKARRAVLPPTGFAALVLAPLPLQCRLAQRCLVIAAARAVSPPRVSCHPSRGRFSHKQVAGQRNPSNQSSLESDSNYPSISTSEVGDAEDALQQVEEIGLEKAAMDLTVFLKLQKRVRELEQERKKLQVQLEKKEQQDSKKIPAEQPSSDLDLDQDADLAYNSLKRQELESENKKLKNELNELRKAVADQASEHSATHDTPDSYCLLLNQLKLAHEELEVRKEEVLILRSQIVSADQRRQAGKGSEPNINARTSWPNSEKHVDQEDAIEAYHGVCQTNRSDRKETHIEKQAKYVVSFPVLSEPDVPEVPPLLLPRSGIWEAADPALYS</sequence>
<evidence type="ECO:0000256" key="2">
    <source>
        <dbReference type="ARBA" id="ARBA00022741"/>
    </source>
</evidence>
<keyword evidence="5 10" id="KW-0175">Coiled coil</keyword>
<evidence type="ECO:0000313" key="13">
    <source>
        <dbReference type="EMBL" id="KAJ8789634.1"/>
    </source>
</evidence>
<dbReference type="GO" id="GO:0000146">
    <property type="term" value="F:microfilament motor activity"/>
    <property type="evidence" value="ECO:0007669"/>
    <property type="project" value="TreeGrafter"/>
</dbReference>
<feature type="region of interest" description="Actin-binding" evidence="9">
    <location>
        <begin position="391"/>
        <end position="413"/>
    </location>
</feature>
<feature type="region of interest" description="Disordered" evidence="11">
    <location>
        <begin position="972"/>
        <end position="997"/>
    </location>
</feature>
<evidence type="ECO:0000259" key="12">
    <source>
        <dbReference type="PROSITE" id="PS51456"/>
    </source>
</evidence>
<dbReference type="EMBL" id="JAIQCJ010001416">
    <property type="protein sequence ID" value="KAJ8789634.1"/>
    <property type="molecule type" value="Genomic_DNA"/>
</dbReference>
<dbReference type="Pfam" id="PF25966">
    <property type="entry name" value="Myo5a"/>
    <property type="match status" value="1"/>
</dbReference>
<evidence type="ECO:0000256" key="10">
    <source>
        <dbReference type="SAM" id="Coils"/>
    </source>
</evidence>
<comment type="caution">
    <text evidence="13">The sequence shown here is derived from an EMBL/GenBank/DDBJ whole genome shotgun (WGS) entry which is preliminary data.</text>
</comment>
<dbReference type="PANTHER" id="PTHR13140">
    <property type="entry name" value="MYOSIN"/>
    <property type="match status" value="1"/>
</dbReference>
<evidence type="ECO:0000256" key="9">
    <source>
        <dbReference type="PROSITE-ProRule" id="PRU00782"/>
    </source>
</evidence>
<dbReference type="GO" id="GO:0016020">
    <property type="term" value="C:membrane"/>
    <property type="evidence" value="ECO:0007669"/>
    <property type="project" value="TreeGrafter"/>
</dbReference>
<dbReference type="GO" id="GO:0016459">
    <property type="term" value="C:myosin complex"/>
    <property type="evidence" value="ECO:0007669"/>
    <property type="project" value="UniProtKB-KW"/>
</dbReference>
<keyword evidence="7" id="KW-0505">Motor protein</keyword>
<dbReference type="Gene3D" id="3.40.850.10">
    <property type="entry name" value="Kinesin motor domain"/>
    <property type="match status" value="1"/>
</dbReference>
<dbReference type="PANTHER" id="PTHR13140:SF356">
    <property type="entry name" value="UNCONVENTIONAL MYOSIN-VB"/>
    <property type="match status" value="1"/>
</dbReference>
<dbReference type="InterPro" id="IPR027417">
    <property type="entry name" value="P-loop_NTPase"/>
</dbReference>
<evidence type="ECO:0000256" key="8">
    <source>
        <dbReference type="ARBA" id="ARBA00023203"/>
    </source>
</evidence>
<feature type="compositionally biased region" description="Polar residues" evidence="11">
    <location>
        <begin position="903"/>
        <end position="926"/>
    </location>
</feature>
<dbReference type="Proteomes" id="UP001159641">
    <property type="component" value="Unassembled WGS sequence"/>
</dbReference>
<dbReference type="SUPFAM" id="SSF52540">
    <property type="entry name" value="P-loop containing nucleoside triphosphate hydrolases"/>
    <property type="match status" value="3"/>
</dbReference>
<protein>
    <recommendedName>
        <fullName evidence="12">Myosin motor domain-containing protein</fullName>
    </recommendedName>
</protein>
<feature type="coiled-coil region" evidence="10">
    <location>
        <begin position="729"/>
        <end position="846"/>
    </location>
</feature>
<evidence type="ECO:0000256" key="3">
    <source>
        <dbReference type="ARBA" id="ARBA00022840"/>
    </source>
</evidence>
<evidence type="ECO:0000256" key="1">
    <source>
        <dbReference type="ARBA" id="ARBA00022737"/>
    </source>
</evidence>
<keyword evidence="3" id="KW-0067">ATP-binding</keyword>
<comment type="similarity">
    <text evidence="9">Belongs to the TRAFAC class myosin-kinesin ATPase superfamily. Myosin family.</text>
</comment>
<keyword evidence="4" id="KW-0112">Calmodulin-binding</keyword>
<keyword evidence="6 9" id="KW-0518">Myosin</keyword>
<dbReference type="GO" id="GO:0005737">
    <property type="term" value="C:cytoplasm"/>
    <property type="evidence" value="ECO:0007669"/>
    <property type="project" value="TreeGrafter"/>
</dbReference>
<dbReference type="GO" id="GO:0005516">
    <property type="term" value="F:calmodulin binding"/>
    <property type="evidence" value="ECO:0007669"/>
    <property type="project" value="UniProtKB-KW"/>
</dbReference>
<dbReference type="InterPro" id="IPR036961">
    <property type="entry name" value="Kinesin_motor_dom_sf"/>
</dbReference>
<reference evidence="13 14" key="1">
    <citation type="submission" date="2022-11" db="EMBL/GenBank/DDBJ databases">
        <title>Whole genome sequence of Eschrichtius robustus ER-17-0199.</title>
        <authorList>
            <person name="Bruniche-Olsen A."/>
            <person name="Black A.N."/>
            <person name="Fields C.J."/>
            <person name="Walden K."/>
            <person name="Dewoody J.A."/>
        </authorList>
    </citation>
    <scope>NUCLEOTIDE SEQUENCE [LARGE SCALE GENOMIC DNA]</scope>
    <source>
        <strain evidence="13">ER-17-0199</strain>
        <tissue evidence="13">Blubber</tissue>
    </source>
</reference>
<evidence type="ECO:0000256" key="6">
    <source>
        <dbReference type="ARBA" id="ARBA00023123"/>
    </source>
</evidence>
<feature type="domain" description="Myosin motor" evidence="12">
    <location>
        <begin position="1"/>
        <end position="512"/>
    </location>
</feature>
<dbReference type="SMART" id="SM00242">
    <property type="entry name" value="MYSc"/>
    <property type="match status" value="1"/>
</dbReference>
<evidence type="ECO:0000256" key="4">
    <source>
        <dbReference type="ARBA" id="ARBA00022860"/>
    </source>
</evidence>
<keyword evidence="2" id="KW-0547">Nucleotide-binding</keyword>
<dbReference type="AlphaFoldDB" id="A0AB34HGB9"/>
<dbReference type="GO" id="GO:0005524">
    <property type="term" value="F:ATP binding"/>
    <property type="evidence" value="ECO:0007669"/>
    <property type="project" value="UniProtKB-KW"/>
</dbReference>